<sequence>MALASDHENLQIACRQREDALKEAEKLKRQIHDAQKALRAVNERVSKHEETISTVLESLGKRTITIDSLHRTQVGITVNKLRKCSVAKIAGLSNKLIMAWKALAERGDRTGAKLGEVPSGSTTATTHSPSRGHGRGIESGRPRSNVLDSVHDEHGRVERRVADPDNPEDELALREKAEAERMWEAQMGASRLTSASSRLAAVASNLKARYEERQAEKRSKLIQQISVLPSPGNPKKRQLSAPSASRGKDPRRL</sequence>
<evidence type="ECO:0000256" key="3">
    <source>
        <dbReference type="SAM" id="MobiDB-lite"/>
    </source>
</evidence>
<evidence type="ECO:0000313" key="5">
    <source>
        <dbReference type="EMBL" id="KAL1521393.1"/>
    </source>
</evidence>
<keyword evidence="2" id="KW-0175">Coiled coil</keyword>
<keyword evidence="1" id="KW-0539">Nucleus</keyword>
<protein>
    <recommendedName>
        <fullName evidence="4">TFIIS N-terminal domain-containing protein</fullName>
    </recommendedName>
</protein>
<dbReference type="EMBL" id="JBGBPQ010000007">
    <property type="protein sequence ID" value="KAL1521393.1"/>
    <property type="molecule type" value="Genomic_DNA"/>
</dbReference>
<name>A0AB34JK90_PRYPA</name>
<dbReference type="SUPFAM" id="SSF47676">
    <property type="entry name" value="Conserved domain common to transcription factors TFIIS, elongin A, CRSP70"/>
    <property type="match status" value="1"/>
</dbReference>
<feature type="compositionally biased region" description="Polar residues" evidence="3">
    <location>
        <begin position="119"/>
        <end position="129"/>
    </location>
</feature>
<dbReference type="Gene3D" id="1.20.930.10">
    <property type="entry name" value="Conserved domain common to transcription factors TFIIS, elongin A, CRSP70"/>
    <property type="match status" value="1"/>
</dbReference>
<feature type="coiled-coil region" evidence="2">
    <location>
        <begin position="7"/>
        <end position="51"/>
    </location>
</feature>
<dbReference type="Pfam" id="PF08711">
    <property type="entry name" value="Med26"/>
    <property type="match status" value="1"/>
</dbReference>
<proteinExistence type="predicted"/>
<organism evidence="5 6">
    <name type="scientific">Prymnesium parvum</name>
    <name type="common">Toxic golden alga</name>
    <dbReference type="NCBI Taxonomy" id="97485"/>
    <lineage>
        <taxon>Eukaryota</taxon>
        <taxon>Haptista</taxon>
        <taxon>Haptophyta</taxon>
        <taxon>Prymnesiophyceae</taxon>
        <taxon>Prymnesiales</taxon>
        <taxon>Prymnesiaceae</taxon>
        <taxon>Prymnesium</taxon>
    </lineage>
</organism>
<evidence type="ECO:0000313" key="6">
    <source>
        <dbReference type="Proteomes" id="UP001515480"/>
    </source>
</evidence>
<evidence type="ECO:0000256" key="2">
    <source>
        <dbReference type="SAM" id="Coils"/>
    </source>
</evidence>
<feature type="region of interest" description="Disordered" evidence="3">
    <location>
        <begin position="214"/>
        <end position="253"/>
    </location>
</feature>
<keyword evidence="6" id="KW-1185">Reference proteome</keyword>
<feature type="domain" description="TFIIS N-terminal" evidence="4">
    <location>
        <begin position="32"/>
        <end position="107"/>
    </location>
</feature>
<evidence type="ECO:0000259" key="4">
    <source>
        <dbReference type="PROSITE" id="PS51319"/>
    </source>
</evidence>
<dbReference type="Proteomes" id="UP001515480">
    <property type="component" value="Unassembled WGS sequence"/>
</dbReference>
<evidence type="ECO:0000256" key="1">
    <source>
        <dbReference type="PROSITE-ProRule" id="PRU00649"/>
    </source>
</evidence>
<dbReference type="GO" id="GO:0005634">
    <property type="term" value="C:nucleus"/>
    <property type="evidence" value="ECO:0007669"/>
    <property type="project" value="UniProtKB-SubCell"/>
</dbReference>
<reference evidence="5 6" key="1">
    <citation type="journal article" date="2024" name="Science">
        <title>Giant polyketide synthase enzymes in the biosynthesis of giant marine polyether toxins.</title>
        <authorList>
            <person name="Fallon T.R."/>
            <person name="Shende V.V."/>
            <person name="Wierzbicki I.H."/>
            <person name="Pendleton A.L."/>
            <person name="Watervoot N.F."/>
            <person name="Auber R.P."/>
            <person name="Gonzalez D.J."/>
            <person name="Wisecaver J.H."/>
            <person name="Moore B.S."/>
        </authorList>
    </citation>
    <scope>NUCLEOTIDE SEQUENCE [LARGE SCALE GENOMIC DNA]</scope>
    <source>
        <strain evidence="5 6">12B1</strain>
    </source>
</reference>
<feature type="compositionally biased region" description="Basic and acidic residues" evidence="3">
    <location>
        <begin position="149"/>
        <end position="163"/>
    </location>
</feature>
<dbReference type="PROSITE" id="PS51319">
    <property type="entry name" value="TFIIS_N"/>
    <property type="match status" value="1"/>
</dbReference>
<dbReference type="AlphaFoldDB" id="A0AB34JK90"/>
<comment type="subcellular location">
    <subcellularLocation>
        <location evidence="1">Nucleus</location>
    </subcellularLocation>
</comment>
<accession>A0AB34JK90</accession>
<feature type="region of interest" description="Disordered" evidence="3">
    <location>
        <begin position="111"/>
        <end position="169"/>
    </location>
</feature>
<gene>
    <name evidence="5" type="ORF">AB1Y20_021059</name>
</gene>
<comment type="caution">
    <text evidence="5">The sequence shown here is derived from an EMBL/GenBank/DDBJ whole genome shotgun (WGS) entry which is preliminary data.</text>
</comment>
<dbReference type="InterPro" id="IPR017923">
    <property type="entry name" value="TFIIS_N"/>
</dbReference>
<dbReference type="InterPro" id="IPR035441">
    <property type="entry name" value="TFIIS/LEDGF_dom_sf"/>
</dbReference>